<accession>A0AAN8YQV5</accession>
<dbReference type="Proteomes" id="UP001371456">
    <property type="component" value="Unassembled WGS sequence"/>
</dbReference>
<protein>
    <submittedName>
        <fullName evidence="1">Uncharacterized protein</fullName>
    </submittedName>
</protein>
<sequence>MYILCLLEVEASSQLAARTVILHSRINWYFWLPTVILCWSWLHKSDLCCCFATCNNISIYIHTCCTHGYASQHYLHWLLKYLLRLLNQPLLQIYWDCVGFLDGSDAIT</sequence>
<dbReference type="AlphaFoldDB" id="A0AAN8YQV5"/>
<comment type="caution">
    <text evidence="1">The sequence shown here is derived from an EMBL/GenBank/DDBJ whole genome shotgun (WGS) entry which is preliminary data.</text>
</comment>
<organism evidence="1 2">
    <name type="scientific">Solanum bulbocastanum</name>
    <name type="common">Wild potato</name>
    <dbReference type="NCBI Taxonomy" id="147425"/>
    <lineage>
        <taxon>Eukaryota</taxon>
        <taxon>Viridiplantae</taxon>
        <taxon>Streptophyta</taxon>
        <taxon>Embryophyta</taxon>
        <taxon>Tracheophyta</taxon>
        <taxon>Spermatophyta</taxon>
        <taxon>Magnoliopsida</taxon>
        <taxon>eudicotyledons</taxon>
        <taxon>Gunneridae</taxon>
        <taxon>Pentapetalae</taxon>
        <taxon>asterids</taxon>
        <taxon>lamiids</taxon>
        <taxon>Solanales</taxon>
        <taxon>Solanaceae</taxon>
        <taxon>Solanoideae</taxon>
        <taxon>Solaneae</taxon>
        <taxon>Solanum</taxon>
    </lineage>
</organism>
<proteinExistence type="predicted"/>
<evidence type="ECO:0000313" key="1">
    <source>
        <dbReference type="EMBL" id="KAK6804361.1"/>
    </source>
</evidence>
<evidence type="ECO:0000313" key="2">
    <source>
        <dbReference type="Proteomes" id="UP001371456"/>
    </source>
</evidence>
<keyword evidence="2" id="KW-1185">Reference proteome</keyword>
<name>A0AAN8YQV5_SOLBU</name>
<dbReference type="EMBL" id="JBANQN010000001">
    <property type="protein sequence ID" value="KAK6804361.1"/>
    <property type="molecule type" value="Genomic_DNA"/>
</dbReference>
<gene>
    <name evidence="1" type="ORF">RDI58_002145</name>
</gene>
<reference evidence="1 2" key="1">
    <citation type="submission" date="2024-02" db="EMBL/GenBank/DDBJ databases">
        <title>de novo genome assembly of Solanum bulbocastanum strain 11H21.</title>
        <authorList>
            <person name="Hosaka A.J."/>
        </authorList>
    </citation>
    <scope>NUCLEOTIDE SEQUENCE [LARGE SCALE GENOMIC DNA]</scope>
    <source>
        <tissue evidence="1">Young leaves</tissue>
    </source>
</reference>